<keyword evidence="1 2" id="KW-0129">CBS domain</keyword>
<dbReference type="AlphaFoldDB" id="A0A849AEA6"/>
<accession>A0A849AEA6</accession>
<dbReference type="RefSeq" id="WP_171201212.1">
    <property type="nucleotide sequence ID" value="NZ_JABEND010000014.1"/>
</dbReference>
<comment type="caution">
    <text evidence="4">The sequence shown here is derived from an EMBL/GenBank/DDBJ whole genome shotgun (WGS) entry which is preliminary data.</text>
</comment>
<dbReference type="InterPro" id="IPR000644">
    <property type="entry name" value="CBS_dom"/>
</dbReference>
<evidence type="ECO:0000259" key="3">
    <source>
        <dbReference type="PROSITE" id="PS51371"/>
    </source>
</evidence>
<dbReference type="PANTHER" id="PTHR43080:SF2">
    <property type="entry name" value="CBS DOMAIN-CONTAINING PROTEIN"/>
    <property type="match status" value="1"/>
</dbReference>
<feature type="domain" description="CBS" evidence="3">
    <location>
        <begin position="8"/>
        <end position="66"/>
    </location>
</feature>
<gene>
    <name evidence="4" type="ORF">HKD39_17805</name>
</gene>
<dbReference type="SUPFAM" id="SSF54631">
    <property type="entry name" value="CBS-domain pair"/>
    <property type="match status" value="1"/>
</dbReference>
<reference evidence="4 5" key="1">
    <citation type="submission" date="2020-05" db="EMBL/GenBank/DDBJ databases">
        <title>Nakamurella sp. DB0629 isolated from air conditioner.</title>
        <authorList>
            <person name="Kim D.H."/>
            <person name="Kim D.-U."/>
        </authorList>
    </citation>
    <scope>NUCLEOTIDE SEQUENCE [LARGE SCALE GENOMIC DNA]</scope>
    <source>
        <strain evidence="4 5">DB0629</strain>
    </source>
</reference>
<name>A0A849AEA6_9ACTN</name>
<dbReference type="EMBL" id="JABEND010000014">
    <property type="protein sequence ID" value="NNG37518.1"/>
    <property type="molecule type" value="Genomic_DNA"/>
</dbReference>
<dbReference type="PROSITE" id="PS51371">
    <property type="entry name" value="CBS"/>
    <property type="match status" value="2"/>
</dbReference>
<evidence type="ECO:0000313" key="4">
    <source>
        <dbReference type="EMBL" id="NNG37518.1"/>
    </source>
</evidence>
<dbReference type="Proteomes" id="UP000562984">
    <property type="component" value="Unassembled WGS sequence"/>
</dbReference>
<dbReference type="Gene3D" id="3.10.580.10">
    <property type="entry name" value="CBS-domain"/>
    <property type="match status" value="1"/>
</dbReference>
<organism evidence="4 5">
    <name type="scientific">Nakamurella aerolata</name>
    <dbReference type="NCBI Taxonomy" id="1656892"/>
    <lineage>
        <taxon>Bacteria</taxon>
        <taxon>Bacillati</taxon>
        <taxon>Actinomycetota</taxon>
        <taxon>Actinomycetes</taxon>
        <taxon>Nakamurellales</taxon>
        <taxon>Nakamurellaceae</taxon>
        <taxon>Nakamurella</taxon>
    </lineage>
</organism>
<feature type="domain" description="CBS" evidence="3">
    <location>
        <begin position="74"/>
        <end position="133"/>
    </location>
</feature>
<keyword evidence="5" id="KW-1185">Reference proteome</keyword>
<dbReference type="InterPro" id="IPR051257">
    <property type="entry name" value="Diverse_CBS-Domain"/>
</dbReference>
<dbReference type="PANTHER" id="PTHR43080">
    <property type="entry name" value="CBS DOMAIN-CONTAINING PROTEIN CBSX3, MITOCHONDRIAL"/>
    <property type="match status" value="1"/>
</dbReference>
<dbReference type="InterPro" id="IPR046342">
    <property type="entry name" value="CBS_dom_sf"/>
</dbReference>
<evidence type="ECO:0000313" key="5">
    <source>
        <dbReference type="Proteomes" id="UP000562984"/>
    </source>
</evidence>
<dbReference type="Pfam" id="PF00571">
    <property type="entry name" value="CBS"/>
    <property type="match status" value="2"/>
</dbReference>
<protein>
    <submittedName>
        <fullName evidence="4">CBS domain-containing protein</fullName>
    </submittedName>
</protein>
<dbReference type="SMART" id="SM00116">
    <property type="entry name" value="CBS"/>
    <property type="match status" value="2"/>
</dbReference>
<sequence>MTTARDVMNRGAQTVPPTGTLVDAAKLMKNLGIGSLPVQDDAGNITGMVTDRDIVISAVADGADPSATSCGDIANSPVQTVDADTPISEVLSTMREHQVKRMPVTSNGELIGMISESDLVAELSGDQVAHFAEGVYKKD</sequence>
<proteinExistence type="predicted"/>
<evidence type="ECO:0000256" key="1">
    <source>
        <dbReference type="ARBA" id="ARBA00023122"/>
    </source>
</evidence>
<evidence type="ECO:0000256" key="2">
    <source>
        <dbReference type="PROSITE-ProRule" id="PRU00703"/>
    </source>
</evidence>